<dbReference type="SUPFAM" id="SSF46689">
    <property type="entry name" value="Homeodomain-like"/>
    <property type="match status" value="1"/>
</dbReference>
<gene>
    <name evidence="5" type="ORF">ACFONA_11765</name>
</gene>
<feature type="domain" description="HTH tetR-type" evidence="4">
    <location>
        <begin position="26"/>
        <end position="86"/>
    </location>
</feature>
<feature type="DNA-binding region" description="H-T-H motif" evidence="2">
    <location>
        <begin position="49"/>
        <end position="68"/>
    </location>
</feature>
<dbReference type="Gene3D" id="1.10.357.10">
    <property type="entry name" value="Tetracycline Repressor, domain 2"/>
    <property type="match status" value="1"/>
</dbReference>
<reference evidence="6" key="1">
    <citation type="journal article" date="2019" name="Int. J. Syst. Evol. Microbiol.">
        <title>The Global Catalogue of Microorganisms (GCM) 10K type strain sequencing project: providing services to taxonomists for standard genome sequencing and annotation.</title>
        <authorList>
            <consortium name="The Broad Institute Genomics Platform"/>
            <consortium name="The Broad Institute Genome Sequencing Center for Infectious Disease"/>
            <person name="Wu L."/>
            <person name="Ma J."/>
        </authorList>
    </citation>
    <scope>NUCLEOTIDE SEQUENCE [LARGE SCALE GENOMIC DNA]</scope>
    <source>
        <strain evidence="6">KCTC 42739</strain>
    </source>
</reference>
<evidence type="ECO:0000256" key="2">
    <source>
        <dbReference type="PROSITE-ProRule" id="PRU00335"/>
    </source>
</evidence>
<evidence type="ECO:0000256" key="1">
    <source>
        <dbReference type="ARBA" id="ARBA00023125"/>
    </source>
</evidence>
<dbReference type="Pfam" id="PF00440">
    <property type="entry name" value="TetR_N"/>
    <property type="match status" value="1"/>
</dbReference>
<comment type="caution">
    <text evidence="5">The sequence shown here is derived from an EMBL/GenBank/DDBJ whole genome shotgun (WGS) entry which is preliminary data.</text>
</comment>
<proteinExistence type="predicted"/>
<organism evidence="5 6">
    <name type="scientific">Sphingomonas hylomeconis</name>
    <dbReference type="NCBI Taxonomy" id="1395958"/>
    <lineage>
        <taxon>Bacteria</taxon>
        <taxon>Pseudomonadati</taxon>
        <taxon>Pseudomonadota</taxon>
        <taxon>Alphaproteobacteria</taxon>
        <taxon>Sphingomonadales</taxon>
        <taxon>Sphingomonadaceae</taxon>
        <taxon>Sphingomonas</taxon>
    </lineage>
</organism>
<keyword evidence="6" id="KW-1185">Reference proteome</keyword>
<feature type="region of interest" description="Disordered" evidence="3">
    <location>
        <begin position="1"/>
        <end position="22"/>
    </location>
</feature>
<name>A0ABV7SXJ0_9SPHN</name>
<dbReference type="Proteomes" id="UP001595713">
    <property type="component" value="Unassembled WGS sequence"/>
</dbReference>
<dbReference type="PROSITE" id="PS50977">
    <property type="entry name" value="HTH_TETR_2"/>
    <property type="match status" value="1"/>
</dbReference>
<evidence type="ECO:0000259" key="4">
    <source>
        <dbReference type="PROSITE" id="PS50977"/>
    </source>
</evidence>
<dbReference type="InterPro" id="IPR001647">
    <property type="entry name" value="HTH_TetR"/>
</dbReference>
<evidence type="ECO:0000313" key="5">
    <source>
        <dbReference type="EMBL" id="MFC3580841.1"/>
    </source>
</evidence>
<protein>
    <submittedName>
        <fullName evidence="5">TetR/AcrR family transcriptional regulator</fullName>
    </submittedName>
</protein>
<keyword evidence="1 2" id="KW-0238">DNA-binding</keyword>
<dbReference type="InterPro" id="IPR009057">
    <property type="entry name" value="Homeodomain-like_sf"/>
</dbReference>
<sequence length="220" mass="24173">MTESGNSENEGLERAGVLPAQQSRSRALRDRLIAEGMRLARARPFQDVAIADLCAAAKCSTGAFYARFPDKLTLLKAVMVSAAAESRPLFEAIVNGSPFDQIIRDLVAAQVARFQAYETFYRSAFKVSLDDGAAWTPFRQNASGLANCYISRLRSEPSIDGVSIDEDKVRFAFQIMYAMLNNTILNRPGPFHLPDPEFAMLLEASMIAAMGIHFPDEAKG</sequence>
<evidence type="ECO:0000313" key="6">
    <source>
        <dbReference type="Proteomes" id="UP001595713"/>
    </source>
</evidence>
<dbReference type="EMBL" id="JBHRXP010000007">
    <property type="protein sequence ID" value="MFC3580841.1"/>
    <property type="molecule type" value="Genomic_DNA"/>
</dbReference>
<evidence type="ECO:0000256" key="3">
    <source>
        <dbReference type="SAM" id="MobiDB-lite"/>
    </source>
</evidence>
<accession>A0ABV7SXJ0</accession>